<reference evidence="5 6" key="2">
    <citation type="submission" date="2018-11" db="EMBL/GenBank/DDBJ databases">
        <authorList>
            <consortium name="Pathogen Informatics"/>
        </authorList>
    </citation>
    <scope>NUCLEOTIDE SEQUENCE [LARGE SCALE GENOMIC DNA]</scope>
</reference>
<evidence type="ECO:0000313" key="5">
    <source>
        <dbReference type="EMBL" id="VDM17630.1"/>
    </source>
</evidence>
<dbReference type="PROSITE" id="PS50297">
    <property type="entry name" value="ANK_REP_REGION"/>
    <property type="match status" value="4"/>
</dbReference>
<feature type="repeat" description="ANK" evidence="3">
    <location>
        <begin position="762"/>
        <end position="794"/>
    </location>
</feature>
<dbReference type="Pfam" id="PF12796">
    <property type="entry name" value="Ank_2"/>
    <property type="match status" value="3"/>
</dbReference>
<feature type="repeat" description="ANK" evidence="3">
    <location>
        <begin position="569"/>
        <end position="601"/>
    </location>
</feature>
<dbReference type="PANTHER" id="PTHR24161:SF85">
    <property type="entry name" value="PALMITOYLTRANSFERASE HIP14"/>
    <property type="match status" value="1"/>
</dbReference>
<dbReference type="PROSITE" id="PS50088">
    <property type="entry name" value="ANK_REPEAT"/>
    <property type="match status" value="4"/>
</dbReference>
<dbReference type="SUPFAM" id="SSF48403">
    <property type="entry name" value="Ankyrin repeat"/>
    <property type="match status" value="3"/>
</dbReference>
<dbReference type="Pfam" id="PF00023">
    <property type="entry name" value="Ank"/>
    <property type="match status" value="3"/>
</dbReference>
<evidence type="ECO:0000313" key="6">
    <source>
        <dbReference type="Proteomes" id="UP000274429"/>
    </source>
</evidence>
<feature type="region of interest" description="Disordered" evidence="4">
    <location>
        <begin position="174"/>
        <end position="203"/>
    </location>
</feature>
<feature type="repeat" description="ANK" evidence="3">
    <location>
        <begin position="131"/>
        <end position="158"/>
    </location>
</feature>
<feature type="repeat" description="ANK" evidence="3">
    <location>
        <begin position="489"/>
        <end position="521"/>
    </location>
</feature>
<reference evidence="7" key="1">
    <citation type="submission" date="2017-02" db="UniProtKB">
        <authorList>
            <consortium name="WormBaseParasite"/>
        </authorList>
    </citation>
    <scope>IDENTIFICATION</scope>
</reference>
<accession>A0A0R3WKH0</accession>
<keyword evidence="6" id="KW-1185">Reference proteome</keyword>
<evidence type="ECO:0000256" key="2">
    <source>
        <dbReference type="ARBA" id="ARBA00023043"/>
    </source>
</evidence>
<sequence length="856" mass="93613">MKYSLLEVAKKHWEEMEMAVEESAKVKEGYPLYTRPMHALTDCMGRNLVHAAALGGSIECLRSVLFAGGGPFEADRFGRTALHFAMLSAALTRRCNADEPPIRLPIKNKSISEVVCVLLKLGVDPDAPDIDGCTALHLASAFDTDGHLMKLLLRHGADRYAVFARQPKPLLISSSNSQDSLQSPLRPVSRQGSGVSSDLSSGSSISKILGEGLSPNDSTVIRTADGKQGKVAYYPIHLAAAMGNTTALRLLLCGMTKAKICQLVLDSAKMTKYYPIGEKEGGKIASDSSSWYFYSPLFLAAFRGRGDCVEMLLNACEESATDPKDESNDAKAKEVDEEDISLHPLLSEKRPCTWLTDPLGRTLLHYAAHGGHLETCQVLVMHHLSQADPAIKDGLNGWTAAHHAAARGHCPVLQFLLRWHASKTNSSLDLLNVRDENGRTPLMLAAQYQRLTAIHFLSTFQMRPSKNVDFDGRTLDAHIIRRVNLSDKMGRTALHRTAINGQTEGMKILLEAGASLTAVDVNGRQALHMAACSGQLHTLSFICDTLQVKSTASTPEELEAEIIAPLDARGFTPLHLAVYRNHVYCVRNLLRFRAYQELLGNTYTPLHCAAAWGDATCLTDLLKVYPPSGLKTLDVRNSTPLHIAAMANRAKSVKVILDTIMEAELNTTNTSNIKLKDALNSRDIRGCTPLMAAARAGSTKAFSYLIEVHSSVDDDFKATVLNTDNEGFNILHQALCAPTEKTALNIIRRPFIHELLDVALPDGRTPLHLATSSEFGEAVTELLKLGANAFSTDSSNRLPVYFVSKTDQSFSCLAALLFEMMPQLKEIQTDSLMPVSRTFPDSVMADSIRSSDPEFY</sequence>
<name>A0A0R3WKH0_HYDTA</name>
<evidence type="ECO:0000256" key="4">
    <source>
        <dbReference type="SAM" id="MobiDB-lite"/>
    </source>
</evidence>
<evidence type="ECO:0000313" key="7">
    <source>
        <dbReference type="WBParaSite" id="TTAC_0000120901-mRNA-1"/>
    </source>
</evidence>
<keyword evidence="1" id="KW-0677">Repeat</keyword>
<dbReference type="InterPro" id="IPR002110">
    <property type="entry name" value="Ankyrin_rpt"/>
</dbReference>
<protein>
    <submittedName>
        <fullName evidence="7">ANK_REP_REGION domain-containing protein</fullName>
    </submittedName>
</protein>
<proteinExistence type="predicted"/>
<dbReference type="EMBL" id="UYWX01000217">
    <property type="protein sequence ID" value="VDM17630.1"/>
    <property type="molecule type" value="Genomic_DNA"/>
</dbReference>
<gene>
    <name evidence="5" type="ORF">TTAC_LOCUS1210</name>
</gene>
<keyword evidence="2 3" id="KW-0040">ANK repeat</keyword>
<dbReference type="OrthoDB" id="7464126at2759"/>
<dbReference type="InterPro" id="IPR036770">
    <property type="entry name" value="Ankyrin_rpt-contain_sf"/>
</dbReference>
<evidence type="ECO:0000256" key="1">
    <source>
        <dbReference type="ARBA" id="ARBA00022737"/>
    </source>
</evidence>
<organism evidence="7">
    <name type="scientific">Hydatigena taeniaeformis</name>
    <name type="common">Feline tapeworm</name>
    <name type="synonym">Taenia taeniaeformis</name>
    <dbReference type="NCBI Taxonomy" id="6205"/>
    <lineage>
        <taxon>Eukaryota</taxon>
        <taxon>Metazoa</taxon>
        <taxon>Spiralia</taxon>
        <taxon>Lophotrochozoa</taxon>
        <taxon>Platyhelminthes</taxon>
        <taxon>Cestoda</taxon>
        <taxon>Eucestoda</taxon>
        <taxon>Cyclophyllidea</taxon>
        <taxon>Taeniidae</taxon>
        <taxon>Hydatigera</taxon>
    </lineage>
</organism>
<dbReference type="Proteomes" id="UP000274429">
    <property type="component" value="Unassembled WGS sequence"/>
</dbReference>
<dbReference type="WBParaSite" id="TTAC_0000120901-mRNA-1">
    <property type="protein sequence ID" value="TTAC_0000120901-mRNA-1"/>
    <property type="gene ID" value="TTAC_0000120901"/>
</dbReference>
<dbReference type="AlphaFoldDB" id="A0A0R3WKH0"/>
<dbReference type="PANTHER" id="PTHR24161">
    <property type="entry name" value="ANK_REP_REGION DOMAIN-CONTAINING PROTEIN-RELATED"/>
    <property type="match status" value="1"/>
</dbReference>
<dbReference type="Gene3D" id="1.25.40.20">
    <property type="entry name" value="Ankyrin repeat-containing domain"/>
    <property type="match status" value="5"/>
</dbReference>
<evidence type="ECO:0000256" key="3">
    <source>
        <dbReference type="PROSITE-ProRule" id="PRU00023"/>
    </source>
</evidence>
<dbReference type="STRING" id="6205.A0A0R3WKH0"/>
<dbReference type="SMART" id="SM00248">
    <property type="entry name" value="ANK"/>
    <property type="match status" value="15"/>
</dbReference>